<reference evidence="3 4" key="1">
    <citation type="submission" date="2022-01" db="EMBL/GenBank/DDBJ databases">
        <authorList>
            <person name="Won M."/>
            <person name="Kim S.-J."/>
            <person name="Kwon S.-W."/>
        </authorList>
    </citation>
    <scope>NUCLEOTIDE SEQUENCE [LARGE SCALE GENOMIC DNA]</scope>
    <source>
        <strain evidence="3 4">KCTC 23505</strain>
    </source>
</reference>
<dbReference type="EMBL" id="JAKGBZ010000044">
    <property type="protein sequence ID" value="MCF3948265.1"/>
    <property type="molecule type" value="Genomic_DNA"/>
</dbReference>
<dbReference type="Pfam" id="PF01464">
    <property type="entry name" value="SLT"/>
    <property type="match status" value="1"/>
</dbReference>
<protein>
    <submittedName>
        <fullName evidence="3">Lytic transglycosylase domain-containing protein</fullName>
    </submittedName>
</protein>
<proteinExistence type="inferred from homology"/>
<organism evidence="3 4">
    <name type="scientific">Acidiphilium iwatense</name>
    <dbReference type="NCBI Taxonomy" id="768198"/>
    <lineage>
        <taxon>Bacteria</taxon>
        <taxon>Pseudomonadati</taxon>
        <taxon>Pseudomonadota</taxon>
        <taxon>Alphaproteobacteria</taxon>
        <taxon>Acetobacterales</taxon>
        <taxon>Acidocellaceae</taxon>
        <taxon>Acidiphilium</taxon>
    </lineage>
</organism>
<dbReference type="SUPFAM" id="SSF53955">
    <property type="entry name" value="Lysozyme-like"/>
    <property type="match status" value="1"/>
</dbReference>
<evidence type="ECO:0000256" key="1">
    <source>
        <dbReference type="ARBA" id="ARBA00009387"/>
    </source>
</evidence>
<dbReference type="Gene3D" id="1.10.530.10">
    <property type="match status" value="1"/>
</dbReference>
<dbReference type="Proteomes" id="UP001521209">
    <property type="component" value="Unassembled WGS sequence"/>
</dbReference>
<feature type="domain" description="Transglycosylase SLT" evidence="2">
    <location>
        <begin position="13"/>
        <end position="142"/>
    </location>
</feature>
<accession>A0ABS9E2J7</accession>
<comment type="caution">
    <text evidence="3">The sequence shown here is derived from an EMBL/GenBank/DDBJ whole genome shotgun (WGS) entry which is preliminary data.</text>
</comment>
<dbReference type="InterPro" id="IPR008258">
    <property type="entry name" value="Transglycosylase_SLT_dom_1"/>
</dbReference>
<keyword evidence="4" id="KW-1185">Reference proteome</keyword>
<gene>
    <name evidence="3" type="ORF">L2A60_16445</name>
</gene>
<dbReference type="InterPro" id="IPR023346">
    <property type="entry name" value="Lysozyme-like_dom_sf"/>
</dbReference>
<comment type="similarity">
    <text evidence="1">Belongs to the virb1 family.</text>
</comment>
<sequence length="244" mass="25314">MILAVALAGRLAARCASEVAPGTLVSIAGTESGFNTLAIHDNTAGRNYVPASRVVAIGLARALIAAGQSIDLGLMQVNSGNLNRLGLTVRTAFNACASLGAAGRLLVLDYRPAGRSGEQSALQAAFSRYNTGNGVHGFQNGYVERVVATARRVVPEINPAAPVAAPKSGARPSAPKWNAFGHHATGTTHPAQSAPAAPFWNVFPRSVGPARLAQHRAVIVTAHRLDVAGSSHPQDRTVHDKKTD</sequence>
<evidence type="ECO:0000313" key="3">
    <source>
        <dbReference type="EMBL" id="MCF3948265.1"/>
    </source>
</evidence>
<dbReference type="CDD" id="cd16892">
    <property type="entry name" value="LT_VirB1-like"/>
    <property type="match status" value="1"/>
</dbReference>
<name>A0ABS9E2J7_9PROT</name>
<evidence type="ECO:0000313" key="4">
    <source>
        <dbReference type="Proteomes" id="UP001521209"/>
    </source>
</evidence>
<evidence type="ECO:0000259" key="2">
    <source>
        <dbReference type="Pfam" id="PF01464"/>
    </source>
</evidence>
<dbReference type="RefSeq" id="WP_235705549.1">
    <property type="nucleotide sequence ID" value="NZ_JAKGBZ010000044.1"/>
</dbReference>